<evidence type="ECO:0000313" key="7">
    <source>
        <dbReference type="EMBL" id="KAF1833156.1"/>
    </source>
</evidence>
<dbReference type="Proteomes" id="UP000800040">
    <property type="component" value="Unassembled WGS sequence"/>
</dbReference>
<evidence type="ECO:0000313" key="8">
    <source>
        <dbReference type="Proteomes" id="UP000800040"/>
    </source>
</evidence>
<protein>
    <submittedName>
        <fullName evidence="7">P-loop containing nucleoside triphosphate hydrolase protein</fullName>
    </submittedName>
</protein>
<feature type="compositionally biased region" description="Basic and acidic residues" evidence="5">
    <location>
        <begin position="1151"/>
        <end position="1160"/>
    </location>
</feature>
<feature type="domain" description="AAA+ ATPase" evidence="6">
    <location>
        <begin position="165"/>
        <end position="295"/>
    </location>
</feature>
<dbReference type="Gene3D" id="1.10.8.60">
    <property type="match status" value="2"/>
</dbReference>
<keyword evidence="7" id="KW-0378">Hydrolase</keyword>
<dbReference type="Pfam" id="PF00004">
    <property type="entry name" value="AAA"/>
    <property type="match status" value="3"/>
</dbReference>
<evidence type="ECO:0000256" key="1">
    <source>
        <dbReference type="ARBA" id="ARBA00010378"/>
    </source>
</evidence>
<dbReference type="InterPro" id="IPR000641">
    <property type="entry name" value="CbxX/CfxQ"/>
</dbReference>
<feature type="compositionally biased region" description="Polar residues" evidence="5">
    <location>
        <begin position="1138"/>
        <end position="1150"/>
    </location>
</feature>
<dbReference type="InterPro" id="IPR003593">
    <property type="entry name" value="AAA+_ATPase"/>
</dbReference>
<gene>
    <name evidence="7" type="ORF">BDW02DRAFT_580662</name>
</gene>
<organism evidence="7 8">
    <name type="scientific">Decorospora gaudefroyi</name>
    <dbReference type="NCBI Taxonomy" id="184978"/>
    <lineage>
        <taxon>Eukaryota</taxon>
        <taxon>Fungi</taxon>
        <taxon>Dikarya</taxon>
        <taxon>Ascomycota</taxon>
        <taxon>Pezizomycotina</taxon>
        <taxon>Dothideomycetes</taxon>
        <taxon>Pleosporomycetidae</taxon>
        <taxon>Pleosporales</taxon>
        <taxon>Pleosporineae</taxon>
        <taxon>Pleosporaceae</taxon>
        <taxon>Decorospora</taxon>
    </lineage>
</organism>
<dbReference type="PANTHER" id="PTHR43392">
    <property type="entry name" value="AAA-TYPE ATPASE FAMILY PROTEIN / ANKYRIN REPEAT FAMILY PROTEIN"/>
    <property type="match status" value="1"/>
</dbReference>
<feature type="region of interest" description="Disordered" evidence="5">
    <location>
        <begin position="1076"/>
        <end position="1160"/>
    </location>
</feature>
<name>A0A6A5KB13_9PLEO</name>
<dbReference type="CDD" id="cd00009">
    <property type="entry name" value="AAA"/>
    <property type="match status" value="2"/>
</dbReference>
<keyword evidence="2" id="KW-0547">Nucleotide-binding</keyword>
<keyword evidence="8" id="KW-1185">Reference proteome</keyword>
<dbReference type="Gene3D" id="3.40.50.300">
    <property type="entry name" value="P-loop containing nucleotide triphosphate hydrolases"/>
    <property type="match status" value="3"/>
</dbReference>
<evidence type="ECO:0000256" key="2">
    <source>
        <dbReference type="ARBA" id="ARBA00022741"/>
    </source>
</evidence>
<sequence>MSYQSQSFPLGEREGEKPMPGTYLGNIEEPQNAASPHDPEHPLAKLAMSDEIPKPEIVDLGAIPTIELRAPTFVETSEVMIDPVLNSSPAPPSPGLTACDTSSTTSFDDGIDPANITAEKRQQMIADIFTQLDQLVGLPHVKDQFQQIKKKIEAYQKQGVNLQRERFHIKFLGNPGTGKTTIARLYANLLLAMGVLRHHKFVETSGAMLASGGFSTATKMLHSGVVFIDEAYQLVSQHQPGGRQLMDLIHTKVENQRGHLVLIFAGYRKDMEAFIEHNSGLDSRIPDTIRFDDFNSDELLTILKRKIDEKFGARMKIEAHPDDVDESRYLRIVANRLSRGRDNRGFGNARSVENQLQRISKRQIERLESLPEDKRDYFMFTREDIMGPHPSEARFKSEAWTELQSLIGLEALKEQCTTIIGLSETNYERELRGLDPEMLSFNGVFMGSPGTGKTTVAGLYGRVLVDLGLLSNGEDFVGETLGSSEARTRAILASTIGKVLIIDEAYGLGSSASGSNDGANGNSQDNFRAGVINTIVGEVHGAPGEDRCILLLGYEDQLRDMFQRSNPGLSSRFNYSSPFRFDDFTLDQLMDILHHKLERQNLKVTPEALNTARDVLERARQSPEYGNARAVENCLQEAKKRHQARLQATPTLDRDYGGELVPADFDPDFVIKSNGFLDCEQLLHGKISKSAIKDISRLQTQAEMARWTGTHKFRDVVPTNFIFHGPPGTGKTTAAKLMGNLYYNLGFLATDEVVEVSVRHLIAQFVGQTRTKTKEQLKRALGRVLIIDNAYQLLKGPYEMEALQEIVNCLQSKDYARKMVVILVGYTEEMKMLLHTCPPLAGLFPHEVKFSGLKLKDCMKLLDDELEKINVSAPFMKDDACDDYRKLERLVNALRIGPMFANAKDIDFLAQSMKIRLFDDFFRRNRSRFADSRSRSQLEIPALSREQAAGCVKRFISQRKCMKPLVPFLPQPEIEYSNDDPRFARAFAYEQMPIIGIRIEQATAIPPPIALSHWNADLFEDATEMESLSTFQQPHIGAPALLTHSLMLPTLLSMHQAGISQYFKPQEFDHMQQRIEEVENGSESESEQEDSDPVQSSATADPQTADPQTPDAHEQNPKTSPPTTTSGHEGIAVKETAKISQSERLSSKKASNMDDKLNERRSYRDMLKDKYPFGDVISERTQQALRDLGLCPQGYAWRRDHGRHMCEGGCHYGYDFGVRDYMFRNGY</sequence>
<dbReference type="PANTHER" id="PTHR43392:SF2">
    <property type="entry name" value="AAA-TYPE ATPASE FAMILY PROTEIN _ ANKYRIN REPEAT FAMILY PROTEIN"/>
    <property type="match status" value="1"/>
</dbReference>
<dbReference type="InterPro" id="IPR027417">
    <property type="entry name" value="P-loop_NTPase"/>
</dbReference>
<reference evidence="7" key="1">
    <citation type="submission" date="2020-01" db="EMBL/GenBank/DDBJ databases">
        <authorList>
            <consortium name="DOE Joint Genome Institute"/>
            <person name="Haridas S."/>
            <person name="Albert R."/>
            <person name="Binder M."/>
            <person name="Bloem J."/>
            <person name="Labutti K."/>
            <person name="Salamov A."/>
            <person name="Andreopoulos B."/>
            <person name="Baker S.E."/>
            <person name="Barry K."/>
            <person name="Bills G."/>
            <person name="Bluhm B.H."/>
            <person name="Cannon C."/>
            <person name="Castanera R."/>
            <person name="Culley D.E."/>
            <person name="Daum C."/>
            <person name="Ezra D."/>
            <person name="Gonzalez J.B."/>
            <person name="Henrissat B."/>
            <person name="Kuo A."/>
            <person name="Liang C."/>
            <person name="Lipzen A."/>
            <person name="Lutzoni F."/>
            <person name="Magnuson J."/>
            <person name="Mondo S."/>
            <person name="Nolan M."/>
            <person name="Ohm R."/>
            <person name="Pangilinan J."/>
            <person name="Park H.-J."/>
            <person name="Ramirez L."/>
            <person name="Alfaro M."/>
            <person name="Sun H."/>
            <person name="Tritt A."/>
            <person name="Yoshinaga Y."/>
            <person name="Zwiers L.-H."/>
            <person name="Turgeon B.G."/>
            <person name="Goodwin S.B."/>
            <person name="Spatafora J.W."/>
            <person name="Crous P.W."/>
            <person name="Grigoriev I.V."/>
        </authorList>
    </citation>
    <scope>NUCLEOTIDE SEQUENCE</scope>
    <source>
        <strain evidence="7">P77</strain>
    </source>
</reference>
<dbReference type="InterPro" id="IPR003959">
    <property type="entry name" value="ATPase_AAA_core"/>
</dbReference>
<dbReference type="SMART" id="SM00382">
    <property type="entry name" value="AAA"/>
    <property type="match status" value="3"/>
</dbReference>
<accession>A0A6A5KB13</accession>
<dbReference type="PRINTS" id="PR00819">
    <property type="entry name" value="CBXCFQXSUPER"/>
</dbReference>
<feature type="domain" description="AAA+ ATPase" evidence="6">
    <location>
        <begin position="717"/>
        <end position="846"/>
    </location>
</feature>
<dbReference type="Pfam" id="PF17866">
    <property type="entry name" value="AAA_lid_6"/>
    <property type="match status" value="2"/>
</dbReference>
<feature type="coiled-coil region" evidence="4">
    <location>
        <begin position="138"/>
        <end position="165"/>
    </location>
</feature>
<dbReference type="GO" id="GO:0016887">
    <property type="term" value="F:ATP hydrolysis activity"/>
    <property type="evidence" value="ECO:0007669"/>
    <property type="project" value="InterPro"/>
</dbReference>
<feature type="domain" description="AAA+ ATPase" evidence="6">
    <location>
        <begin position="439"/>
        <end position="579"/>
    </location>
</feature>
<feature type="compositionally biased region" description="Polar residues" evidence="5">
    <location>
        <begin position="1098"/>
        <end position="1107"/>
    </location>
</feature>
<dbReference type="OrthoDB" id="2423195at2759"/>
<evidence type="ECO:0000256" key="4">
    <source>
        <dbReference type="SAM" id="Coils"/>
    </source>
</evidence>
<evidence type="ECO:0000256" key="3">
    <source>
        <dbReference type="ARBA" id="ARBA00022840"/>
    </source>
</evidence>
<evidence type="ECO:0000259" key="6">
    <source>
        <dbReference type="SMART" id="SM00382"/>
    </source>
</evidence>
<comment type="similarity">
    <text evidence="1">Belongs to the CbxX/CfxQ family.</text>
</comment>
<keyword evidence="4" id="KW-0175">Coiled coil</keyword>
<dbReference type="AlphaFoldDB" id="A0A6A5KB13"/>
<feature type="compositionally biased region" description="Acidic residues" evidence="5">
    <location>
        <begin position="1078"/>
        <end position="1092"/>
    </location>
</feature>
<dbReference type="EMBL" id="ML975324">
    <property type="protein sequence ID" value="KAF1833156.1"/>
    <property type="molecule type" value="Genomic_DNA"/>
</dbReference>
<dbReference type="FunFam" id="1.10.8.60:FF:000160">
    <property type="entry name" value="WGS project CABT00000000 data, contig 2.55"/>
    <property type="match status" value="1"/>
</dbReference>
<dbReference type="InterPro" id="IPR050773">
    <property type="entry name" value="CbxX/CfxQ_RuBisCO_ESX"/>
</dbReference>
<proteinExistence type="inferred from homology"/>
<keyword evidence="3" id="KW-0067">ATP-binding</keyword>
<dbReference type="GO" id="GO:0005524">
    <property type="term" value="F:ATP binding"/>
    <property type="evidence" value="ECO:0007669"/>
    <property type="project" value="UniProtKB-KW"/>
</dbReference>
<feature type="compositionally biased region" description="Polar residues" evidence="5">
    <location>
        <begin position="1117"/>
        <end position="1127"/>
    </location>
</feature>
<dbReference type="SUPFAM" id="SSF52540">
    <property type="entry name" value="P-loop containing nucleoside triphosphate hydrolases"/>
    <property type="match status" value="3"/>
</dbReference>
<feature type="region of interest" description="Disordered" evidence="5">
    <location>
        <begin position="1"/>
        <end position="40"/>
    </location>
</feature>
<dbReference type="InterPro" id="IPR041627">
    <property type="entry name" value="AAA_lid_6"/>
</dbReference>
<evidence type="ECO:0000256" key="5">
    <source>
        <dbReference type="SAM" id="MobiDB-lite"/>
    </source>
</evidence>